<reference evidence="3" key="2">
    <citation type="submission" date="2015-01" db="EMBL/GenBank/DDBJ databases">
        <title>Evolutionary Origins and Diversification of the Mycorrhizal Mutualists.</title>
        <authorList>
            <consortium name="DOE Joint Genome Institute"/>
            <consortium name="Mycorrhizal Genomics Consortium"/>
            <person name="Kohler A."/>
            <person name="Kuo A."/>
            <person name="Nagy L.G."/>
            <person name="Floudas D."/>
            <person name="Copeland A."/>
            <person name="Barry K.W."/>
            <person name="Cichocki N."/>
            <person name="Veneault-Fourrey C."/>
            <person name="LaButti K."/>
            <person name="Lindquist E.A."/>
            <person name="Lipzen A."/>
            <person name="Lundell T."/>
            <person name="Morin E."/>
            <person name="Murat C."/>
            <person name="Riley R."/>
            <person name="Ohm R."/>
            <person name="Sun H."/>
            <person name="Tunlid A."/>
            <person name="Henrissat B."/>
            <person name="Grigoriev I.V."/>
            <person name="Hibbett D.S."/>
            <person name="Martin F."/>
        </authorList>
    </citation>
    <scope>NUCLEOTIDE SEQUENCE [LARGE SCALE GENOMIC DNA]</scope>
    <source>
        <strain evidence="3">Zn</strain>
    </source>
</reference>
<proteinExistence type="predicted"/>
<dbReference type="HOGENOM" id="CLU_1503877_0_0_1"/>
<protein>
    <submittedName>
        <fullName evidence="2">Uncharacterized protein</fullName>
    </submittedName>
</protein>
<keyword evidence="3" id="KW-1185">Reference proteome</keyword>
<feature type="compositionally biased region" description="Polar residues" evidence="1">
    <location>
        <begin position="167"/>
        <end position="179"/>
    </location>
</feature>
<dbReference type="AlphaFoldDB" id="A0A0C3HX38"/>
<evidence type="ECO:0000313" key="3">
    <source>
        <dbReference type="Proteomes" id="UP000054321"/>
    </source>
</evidence>
<evidence type="ECO:0000256" key="1">
    <source>
        <dbReference type="SAM" id="MobiDB-lite"/>
    </source>
</evidence>
<dbReference type="InParanoid" id="A0A0C3HX38"/>
<feature type="region of interest" description="Disordered" evidence="1">
    <location>
        <begin position="1"/>
        <end position="37"/>
    </location>
</feature>
<name>A0A0C3HX38_OIDMZ</name>
<feature type="region of interest" description="Disordered" evidence="1">
    <location>
        <begin position="91"/>
        <end position="179"/>
    </location>
</feature>
<sequence length="179" mass="19302">MARHPVETPSRSRPCLKEETMERNPANLDDNLPSPRNGVVSGLCEPVLEPSHKAEEVTILSPNLVSFSSFFFPFPPRTLVLDLGPSPVATLFSPPSRLRPTRPRDPNSVSIPPESSELSKAEQQNPRGTQTRNDRRGQHTLPMGRRTVASSRPPAGAALTACFGLGSPTSLSTGPMKSG</sequence>
<feature type="compositionally biased region" description="Polar residues" evidence="1">
    <location>
        <begin position="116"/>
        <end position="131"/>
    </location>
</feature>
<evidence type="ECO:0000313" key="2">
    <source>
        <dbReference type="EMBL" id="KIN07500.1"/>
    </source>
</evidence>
<gene>
    <name evidence="2" type="ORF">OIDMADRAFT_174464</name>
</gene>
<reference evidence="2 3" key="1">
    <citation type="submission" date="2014-04" db="EMBL/GenBank/DDBJ databases">
        <authorList>
            <consortium name="DOE Joint Genome Institute"/>
            <person name="Kuo A."/>
            <person name="Martino E."/>
            <person name="Perotto S."/>
            <person name="Kohler A."/>
            <person name="Nagy L.G."/>
            <person name="Floudas D."/>
            <person name="Copeland A."/>
            <person name="Barry K.W."/>
            <person name="Cichocki N."/>
            <person name="Veneault-Fourrey C."/>
            <person name="LaButti K."/>
            <person name="Lindquist E.A."/>
            <person name="Lipzen A."/>
            <person name="Lundell T."/>
            <person name="Morin E."/>
            <person name="Murat C."/>
            <person name="Sun H."/>
            <person name="Tunlid A."/>
            <person name="Henrissat B."/>
            <person name="Grigoriev I.V."/>
            <person name="Hibbett D.S."/>
            <person name="Martin F."/>
            <person name="Nordberg H.P."/>
            <person name="Cantor M.N."/>
            <person name="Hua S.X."/>
        </authorList>
    </citation>
    <scope>NUCLEOTIDE SEQUENCE [LARGE SCALE GENOMIC DNA]</scope>
    <source>
        <strain evidence="2 3">Zn</strain>
    </source>
</reference>
<organism evidence="2 3">
    <name type="scientific">Oidiodendron maius (strain Zn)</name>
    <dbReference type="NCBI Taxonomy" id="913774"/>
    <lineage>
        <taxon>Eukaryota</taxon>
        <taxon>Fungi</taxon>
        <taxon>Dikarya</taxon>
        <taxon>Ascomycota</taxon>
        <taxon>Pezizomycotina</taxon>
        <taxon>Leotiomycetes</taxon>
        <taxon>Leotiomycetes incertae sedis</taxon>
        <taxon>Myxotrichaceae</taxon>
        <taxon>Oidiodendron</taxon>
    </lineage>
</organism>
<dbReference type="EMBL" id="KN832870">
    <property type="protein sequence ID" value="KIN07500.1"/>
    <property type="molecule type" value="Genomic_DNA"/>
</dbReference>
<accession>A0A0C3HX38</accession>
<dbReference type="Proteomes" id="UP000054321">
    <property type="component" value="Unassembled WGS sequence"/>
</dbReference>